<accession>A0A0V1EH62</accession>
<reference evidence="1 2" key="1">
    <citation type="submission" date="2015-01" db="EMBL/GenBank/DDBJ databases">
        <title>Evolution of Trichinella species and genotypes.</title>
        <authorList>
            <person name="Korhonen P.K."/>
            <person name="Edoardo P."/>
            <person name="Giuseppe L.R."/>
            <person name="Gasser R.B."/>
        </authorList>
    </citation>
    <scope>NUCLEOTIDE SEQUENCE [LARGE SCALE GENOMIC DNA]</scope>
    <source>
        <strain evidence="1">ISS13</strain>
    </source>
</reference>
<organism evidence="1 2">
    <name type="scientific">Trichinella pseudospiralis</name>
    <name type="common">Parasitic roundworm</name>
    <dbReference type="NCBI Taxonomy" id="6337"/>
    <lineage>
        <taxon>Eukaryota</taxon>
        <taxon>Metazoa</taxon>
        <taxon>Ecdysozoa</taxon>
        <taxon>Nematoda</taxon>
        <taxon>Enoplea</taxon>
        <taxon>Dorylaimia</taxon>
        <taxon>Trichinellida</taxon>
        <taxon>Trichinellidae</taxon>
        <taxon>Trichinella</taxon>
    </lineage>
</organism>
<dbReference type="EMBL" id="JYDR01000037">
    <property type="protein sequence ID" value="KRY73156.1"/>
    <property type="molecule type" value="Genomic_DNA"/>
</dbReference>
<evidence type="ECO:0008006" key="3">
    <source>
        <dbReference type="Google" id="ProtNLM"/>
    </source>
</evidence>
<evidence type="ECO:0000313" key="1">
    <source>
        <dbReference type="EMBL" id="KRY73156.1"/>
    </source>
</evidence>
<sequence length="150" mass="16877">MFYVMCRYNQVLFRGCDYQHSKIIRVHAHRDGCEKMVVNCLFDSAVERSFIREDVAHELSLGGETLLIAVRGFSGGQKSQDLYTSVAISGEGRGEDLPVHVILGVDYFLCMLGQRSYEEVMMIWWPFRPASIGFLRTTATPTASDPNSSS</sequence>
<proteinExistence type="predicted"/>
<evidence type="ECO:0000313" key="2">
    <source>
        <dbReference type="Proteomes" id="UP000054632"/>
    </source>
</evidence>
<dbReference type="Proteomes" id="UP000054632">
    <property type="component" value="Unassembled WGS sequence"/>
</dbReference>
<protein>
    <recommendedName>
        <fullName evidence="3">Peptidase aspartic putative domain-containing protein</fullName>
    </recommendedName>
</protein>
<gene>
    <name evidence="1" type="ORF">T4A_6300</name>
</gene>
<name>A0A0V1EH62_TRIPS</name>
<dbReference type="AlphaFoldDB" id="A0A0V1EH62"/>
<comment type="caution">
    <text evidence="1">The sequence shown here is derived from an EMBL/GenBank/DDBJ whole genome shotgun (WGS) entry which is preliminary data.</text>
</comment>